<dbReference type="Proteomes" id="UP000655410">
    <property type="component" value="Unassembled WGS sequence"/>
</dbReference>
<dbReference type="InterPro" id="IPR006280">
    <property type="entry name" value="SoxG_het"/>
</dbReference>
<protein>
    <submittedName>
        <fullName evidence="1">Sarcosine oxidase subunit gamma</fullName>
    </submittedName>
</protein>
<dbReference type="InterPro" id="IPR027266">
    <property type="entry name" value="TrmE/GcvT-like"/>
</dbReference>
<dbReference type="Gene3D" id="3.30.70.1520">
    <property type="entry name" value="Heterotetrameric sarcosine oxidase"/>
    <property type="match status" value="1"/>
</dbReference>
<evidence type="ECO:0000313" key="2">
    <source>
        <dbReference type="Proteomes" id="UP000655410"/>
    </source>
</evidence>
<name>A0ABQ2N9P2_9ACTN</name>
<organism evidence="1 2">
    <name type="scientific">Nocardioides phosphati</name>
    <dbReference type="NCBI Taxonomy" id="1867775"/>
    <lineage>
        <taxon>Bacteria</taxon>
        <taxon>Bacillati</taxon>
        <taxon>Actinomycetota</taxon>
        <taxon>Actinomycetes</taxon>
        <taxon>Propionibacteriales</taxon>
        <taxon>Nocardioidaceae</taxon>
        <taxon>Nocardioides</taxon>
    </lineage>
</organism>
<dbReference type="InterPro" id="IPR007375">
    <property type="entry name" value="SoxG"/>
</dbReference>
<dbReference type="EMBL" id="BMNI01000003">
    <property type="protein sequence ID" value="GGO88604.1"/>
    <property type="molecule type" value="Genomic_DNA"/>
</dbReference>
<dbReference type="Gene3D" id="3.30.1360.120">
    <property type="entry name" value="Probable tRNA modification gtpase trme, domain 1"/>
    <property type="match status" value="1"/>
</dbReference>
<accession>A0ABQ2N9P2</accession>
<dbReference type="SUPFAM" id="SSF103025">
    <property type="entry name" value="Folate-binding domain"/>
    <property type="match status" value="1"/>
</dbReference>
<dbReference type="Pfam" id="PF04268">
    <property type="entry name" value="SoxG"/>
    <property type="match status" value="1"/>
</dbReference>
<proteinExistence type="predicted"/>
<reference evidence="2" key="1">
    <citation type="journal article" date="2019" name="Int. J. Syst. Evol. Microbiol.">
        <title>The Global Catalogue of Microorganisms (GCM) 10K type strain sequencing project: providing services to taxonomists for standard genome sequencing and annotation.</title>
        <authorList>
            <consortium name="The Broad Institute Genomics Platform"/>
            <consortium name="The Broad Institute Genome Sequencing Center for Infectious Disease"/>
            <person name="Wu L."/>
            <person name="Ma J."/>
        </authorList>
    </citation>
    <scope>NUCLEOTIDE SEQUENCE [LARGE SCALE GENOMIC DNA]</scope>
    <source>
        <strain evidence="2">CGMCC 4.7371</strain>
    </source>
</reference>
<evidence type="ECO:0000313" key="1">
    <source>
        <dbReference type="EMBL" id="GGO88604.1"/>
    </source>
</evidence>
<keyword evidence="2" id="KW-1185">Reference proteome</keyword>
<sequence length="205" mass="21527">MADLSTLQGLRRSPLHDMATEIRDGGVTGERAVQLAELPFLTQVGVRVAPDSAGARGIDEALGAPLPRKVGVTSQAGGHTALWLGPDEWLVVSETPADELVEQLRAAAGDTPAQVLDLSANRTVIELTGPGARSVLEKGCPADLHPRVFTDGTAIVTSLARVPVIVWRTDADAFRVVPRASLAQYVAAWLLDAVREFAPVAAEGA</sequence>
<dbReference type="RefSeq" id="WP_188783481.1">
    <property type="nucleotide sequence ID" value="NZ_BMNI01000003.1"/>
</dbReference>
<dbReference type="NCBIfam" id="TIGR01375">
    <property type="entry name" value="soxG"/>
    <property type="match status" value="1"/>
</dbReference>
<gene>
    <name evidence="1" type="primary">soxG</name>
    <name evidence="1" type="ORF">GCM10011584_15990</name>
</gene>
<comment type="caution">
    <text evidence="1">The sequence shown here is derived from an EMBL/GenBank/DDBJ whole genome shotgun (WGS) entry which is preliminary data.</text>
</comment>